<organism evidence="1 2">
    <name type="scientific">Pristionchus pacificus</name>
    <name type="common">Parasitic nematode worm</name>
    <dbReference type="NCBI Taxonomy" id="54126"/>
    <lineage>
        <taxon>Eukaryota</taxon>
        <taxon>Metazoa</taxon>
        <taxon>Ecdysozoa</taxon>
        <taxon>Nematoda</taxon>
        <taxon>Chromadorea</taxon>
        <taxon>Rhabditida</taxon>
        <taxon>Rhabditina</taxon>
        <taxon>Diplogasteromorpha</taxon>
        <taxon>Diplogasteroidea</taxon>
        <taxon>Neodiplogasteridae</taxon>
        <taxon>Pristionchus</taxon>
    </lineage>
</organism>
<reference evidence="1" key="2">
    <citation type="submission" date="2022-06" db="UniProtKB">
        <authorList>
            <consortium name="EnsemblMetazoa"/>
        </authorList>
    </citation>
    <scope>IDENTIFICATION</scope>
    <source>
        <strain evidence="1">PS312</strain>
    </source>
</reference>
<evidence type="ECO:0000313" key="2">
    <source>
        <dbReference type="Proteomes" id="UP000005239"/>
    </source>
</evidence>
<keyword evidence="2" id="KW-1185">Reference proteome</keyword>
<evidence type="ECO:0000313" key="1">
    <source>
        <dbReference type="EnsemblMetazoa" id="PPA43470.1"/>
    </source>
</evidence>
<dbReference type="AlphaFoldDB" id="A0A2A6BGP9"/>
<accession>A0A8R1V115</accession>
<gene>
    <name evidence="1" type="primary">WBGene00281839</name>
</gene>
<reference evidence="2" key="1">
    <citation type="journal article" date="2008" name="Nat. Genet.">
        <title>The Pristionchus pacificus genome provides a unique perspective on nematode lifestyle and parasitism.</title>
        <authorList>
            <person name="Dieterich C."/>
            <person name="Clifton S.W."/>
            <person name="Schuster L.N."/>
            <person name="Chinwalla A."/>
            <person name="Delehaunty K."/>
            <person name="Dinkelacker I."/>
            <person name="Fulton L."/>
            <person name="Fulton R."/>
            <person name="Godfrey J."/>
            <person name="Minx P."/>
            <person name="Mitreva M."/>
            <person name="Roeseler W."/>
            <person name="Tian H."/>
            <person name="Witte H."/>
            <person name="Yang S.P."/>
            <person name="Wilson R.K."/>
            <person name="Sommer R.J."/>
        </authorList>
    </citation>
    <scope>NUCLEOTIDE SEQUENCE [LARGE SCALE GENOMIC DNA]</scope>
    <source>
        <strain evidence="2">PS312</strain>
    </source>
</reference>
<sequence>MISPLIQSPLTVNGYSMEVIQHSMGVPLRQNDITRTEMLSDLTVVDGRRLETINAHLKISRPYTGCEIGDVNADSLMGVDLLGEIGWSRLTEGSALTRGLQ</sequence>
<proteinExistence type="predicted"/>
<protein>
    <submittedName>
        <fullName evidence="1">Uncharacterized protein</fullName>
    </submittedName>
</protein>
<name>A0A2A6BGP9_PRIPA</name>
<dbReference type="EnsemblMetazoa" id="PPA43470.1">
    <property type="protein sequence ID" value="PPA43470.1"/>
    <property type="gene ID" value="WBGene00281839"/>
</dbReference>
<accession>A0A2A6BGP9</accession>
<dbReference type="Proteomes" id="UP000005239">
    <property type="component" value="Unassembled WGS sequence"/>
</dbReference>